<accession>A0A6M6DQ50</accession>
<evidence type="ECO:0000313" key="2">
    <source>
        <dbReference type="Proteomes" id="UP000501076"/>
    </source>
</evidence>
<sequence>MIYAKTLQEVTHTELTNSFCLPNSELLIAIEFGYDYFYYDKGKYLIPFRTVVISEWGPDFTLMEYCFVIKDNQIIERIYKRSYPFSEEHTTYHKNLVENTEDKIMECIGNYSELQLMFLPDRNTSTIEDEINKLREEGWIDLSEDLQI</sequence>
<proteinExistence type="predicted"/>
<dbReference type="EMBL" id="CP045269">
    <property type="protein sequence ID" value="QJX74729.1"/>
    <property type="molecule type" value="Genomic_DNA"/>
</dbReference>
<geneLocation type="plasmid" evidence="2">
    <name>pfdu301g</name>
</geneLocation>
<evidence type="ECO:0000313" key="1">
    <source>
        <dbReference type="EMBL" id="QJX74729.1"/>
    </source>
</evidence>
<protein>
    <submittedName>
        <fullName evidence="1">Uncharacterized protein</fullName>
    </submittedName>
</protein>
<keyword evidence="1" id="KW-0614">Plasmid</keyword>
<dbReference type="AlphaFoldDB" id="A0A6M6DQ50"/>
<gene>
    <name evidence="1" type="ORF">FDZ14_00485</name>
</gene>
<reference evidence="1 2" key="1">
    <citation type="submission" date="2019-10" db="EMBL/GenBank/DDBJ databases">
        <title>Complete genome sequences for adaption low water activity.</title>
        <authorList>
            <person name="Zhao L."/>
            <person name="Zhong J."/>
        </authorList>
    </citation>
    <scope>NUCLEOTIDE SEQUENCE [LARGE SCALE GENOMIC DNA]</scope>
    <source>
        <strain evidence="1 2">FDU301</strain>
        <plasmid evidence="2">pfdu301g</plasmid>
    </source>
</reference>
<dbReference type="RefSeq" id="WP_171776445.1">
    <property type="nucleotide sequence ID" value="NZ_CP045269.1"/>
</dbReference>
<dbReference type="Proteomes" id="UP000501076">
    <property type="component" value="Plasmid pFDU301G"/>
</dbReference>
<name>A0A6M6DQ50_PRIMG</name>
<organism evidence="1 2">
    <name type="scientific">Priestia megaterium</name>
    <name type="common">Bacillus megaterium</name>
    <dbReference type="NCBI Taxonomy" id="1404"/>
    <lineage>
        <taxon>Bacteria</taxon>
        <taxon>Bacillati</taxon>
        <taxon>Bacillota</taxon>
        <taxon>Bacilli</taxon>
        <taxon>Bacillales</taxon>
        <taxon>Bacillaceae</taxon>
        <taxon>Priestia</taxon>
    </lineage>
</organism>